<accession>A0A1H0FNM9</accession>
<dbReference type="PANTHER" id="PTHR33992:SF1">
    <property type="entry name" value="RIBONUCLEASE P PROTEIN COMPONENT"/>
    <property type="match status" value="1"/>
</dbReference>
<dbReference type="GO" id="GO:0030677">
    <property type="term" value="C:ribonuclease P complex"/>
    <property type="evidence" value="ECO:0007669"/>
    <property type="project" value="TreeGrafter"/>
</dbReference>
<evidence type="ECO:0000313" key="10">
    <source>
        <dbReference type="Proteomes" id="UP000198778"/>
    </source>
</evidence>
<gene>
    <name evidence="7" type="primary">rnpA</name>
    <name evidence="9" type="ORF">SAMN04488053_10512</name>
</gene>
<dbReference type="HAMAP" id="MF_00227">
    <property type="entry name" value="RNase_P"/>
    <property type="match status" value="1"/>
</dbReference>
<evidence type="ECO:0000256" key="4">
    <source>
        <dbReference type="ARBA" id="ARBA00022759"/>
    </source>
</evidence>
<keyword evidence="5 7" id="KW-0378">Hydrolase</keyword>
<comment type="catalytic activity">
    <reaction evidence="7">
        <text>Endonucleolytic cleavage of RNA, removing 5'-extranucleotides from tRNA precursor.</text>
        <dbReference type="EC" id="3.1.26.5"/>
    </reaction>
</comment>
<dbReference type="GO" id="GO:0042781">
    <property type="term" value="F:3'-tRNA processing endoribonuclease activity"/>
    <property type="evidence" value="ECO:0007669"/>
    <property type="project" value="TreeGrafter"/>
</dbReference>
<keyword evidence="2 7" id="KW-0819">tRNA processing</keyword>
<dbReference type="EC" id="3.1.26.5" evidence="7 8"/>
<comment type="function">
    <text evidence="1 7">RNaseP catalyzes the removal of the 5'-leader sequence from pre-tRNA to produce the mature 5'-terminus. It can also cleave other RNA substrates such as 4.5S RNA. The protein component plays an auxiliary but essential role in vivo by binding to the 5'-leader sequence and broadening the substrate specificity of the ribozyme.</text>
</comment>
<evidence type="ECO:0000256" key="1">
    <source>
        <dbReference type="ARBA" id="ARBA00002663"/>
    </source>
</evidence>
<dbReference type="InterPro" id="IPR020568">
    <property type="entry name" value="Ribosomal_Su5_D2-typ_SF"/>
</dbReference>
<dbReference type="GO" id="GO:0001682">
    <property type="term" value="P:tRNA 5'-leader removal"/>
    <property type="evidence" value="ECO:0007669"/>
    <property type="project" value="UniProtKB-UniRule"/>
</dbReference>
<evidence type="ECO:0000256" key="6">
    <source>
        <dbReference type="ARBA" id="ARBA00022884"/>
    </source>
</evidence>
<evidence type="ECO:0000256" key="8">
    <source>
        <dbReference type="NCBIfam" id="TIGR00188"/>
    </source>
</evidence>
<evidence type="ECO:0000256" key="2">
    <source>
        <dbReference type="ARBA" id="ARBA00022694"/>
    </source>
</evidence>
<dbReference type="STRING" id="745820.SAMN04488053_10512"/>
<dbReference type="EMBL" id="FNIL01000005">
    <property type="protein sequence ID" value="SDN96089.1"/>
    <property type="molecule type" value="Genomic_DNA"/>
</dbReference>
<name>A0A1H0FNM9_9BACI</name>
<dbReference type="InterPro" id="IPR014721">
    <property type="entry name" value="Ribsml_uS5_D2-typ_fold_subgr"/>
</dbReference>
<dbReference type="PANTHER" id="PTHR33992">
    <property type="entry name" value="RIBONUCLEASE P PROTEIN COMPONENT"/>
    <property type="match status" value="1"/>
</dbReference>
<organism evidence="9 10">
    <name type="scientific">Alkalicoccus daliensis</name>
    <dbReference type="NCBI Taxonomy" id="745820"/>
    <lineage>
        <taxon>Bacteria</taxon>
        <taxon>Bacillati</taxon>
        <taxon>Bacillota</taxon>
        <taxon>Bacilli</taxon>
        <taxon>Bacillales</taxon>
        <taxon>Bacillaceae</taxon>
        <taxon>Alkalicoccus</taxon>
    </lineage>
</organism>
<dbReference type="FunFam" id="3.30.230.10:FF:000021">
    <property type="entry name" value="Ribonuclease P protein component"/>
    <property type="match status" value="1"/>
</dbReference>
<proteinExistence type="inferred from homology"/>
<dbReference type="Gene3D" id="3.30.230.10">
    <property type="match status" value="1"/>
</dbReference>
<dbReference type="InterPro" id="IPR000100">
    <property type="entry name" value="RNase_P"/>
</dbReference>
<evidence type="ECO:0000313" key="9">
    <source>
        <dbReference type="EMBL" id="SDN96089.1"/>
    </source>
</evidence>
<sequence>MRKQHRLQKNEDFQQVFQHGFSAANRQFVVYQLQKPEQQTIRIGLSVSKKLGNAVLRNRTKRLMKEVLRDTAEELKQDRDVVIIARKPVTAMDLGEIEKSLRHVLNVAKLFQKPQRKNMKR</sequence>
<keyword evidence="10" id="KW-1185">Reference proteome</keyword>
<keyword evidence="4 7" id="KW-0255">Endonuclease</keyword>
<protein>
    <recommendedName>
        <fullName evidence="7 8">Ribonuclease P protein component</fullName>
        <shortName evidence="7">RNase P protein</shortName>
        <shortName evidence="7">RNaseP protein</shortName>
        <ecNumber evidence="7 8">3.1.26.5</ecNumber>
    </recommendedName>
    <alternativeName>
        <fullName evidence="7">Protein C5</fullName>
    </alternativeName>
</protein>
<dbReference type="GO" id="GO:0004526">
    <property type="term" value="F:ribonuclease P activity"/>
    <property type="evidence" value="ECO:0007669"/>
    <property type="project" value="UniProtKB-UniRule"/>
</dbReference>
<comment type="similarity">
    <text evidence="7">Belongs to the RnpA family.</text>
</comment>
<evidence type="ECO:0000256" key="7">
    <source>
        <dbReference type="HAMAP-Rule" id="MF_00227"/>
    </source>
</evidence>
<keyword evidence="3 7" id="KW-0540">Nuclease</keyword>
<dbReference type="AlphaFoldDB" id="A0A1H0FNM9"/>
<dbReference type="OrthoDB" id="9810867at2"/>
<comment type="subunit">
    <text evidence="7">Consists of a catalytic RNA component (M1 or rnpB) and a protein subunit.</text>
</comment>
<dbReference type="RefSeq" id="WP_090842744.1">
    <property type="nucleotide sequence ID" value="NZ_FNIL01000005.1"/>
</dbReference>
<dbReference type="NCBIfam" id="TIGR00188">
    <property type="entry name" value="rnpA"/>
    <property type="match status" value="1"/>
</dbReference>
<evidence type="ECO:0000256" key="3">
    <source>
        <dbReference type="ARBA" id="ARBA00022722"/>
    </source>
</evidence>
<dbReference type="SUPFAM" id="SSF54211">
    <property type="entry name" value="Ribosomal protein S5 domain 2-like"/>
    <property type="match status" value="1"/>
</dbReference>
<keyword evidence="6 7" id="KW-0694">RNA-binding</keyword>
<dbReference type="Pfam" id="PF00825">
    <property type="entry name" value="Ribonuclease_P"/>
    <property type="match status" value="1"/>
</dbReference>
<reference evidence="10" key="1">
    <citation type="submission" date="2016-10" db="EMBL/GenBank/DDBJ databases">
        <authorList>
            <person name="Varghese N."/>
            <person name="Submissions S."/>
        </authorList>
    </citation>
    <scope>NUCLEOTIDE SEQUENCE [LARGE SCALE GENOMIC DNA]</scope>
    <source>
        <strain evidence="10">CGMCC 1.10369</strain>
    </source>
</reference>
<dbReference type="Proteomes" id="UP000198778">
    <property type="component" value="Unassembled WGS sequence"/>
</dbReference>
<dbReference type="GO" id="GO:0000049">
    <property type="term" value="F:tRNA binding"/>
    <property type="evidence" value="ECO:0007669"/>
    <property type="project" value="UniProtKB-UniRule"/>
</dbReference>
<evidence type="ECO:0000256" key="5">
    <source>
        <dbReference type="ARBA" id="ARBA00022801"/>
    </source>
</evidence>